<dbReference type="GO" id="GO:0016020">
    <property type="term" value="C:membrane"/>
    <property type="evidence" value="ECO:0007669"/>
    <property type="project" value="TreeGrafter"/>
</dbReference>
<evidence type="ECO:0000313" key="6">
    <source>
        <dbReference type="EMBL" id="KAK4038601.1"/>
    </source>
</evidence>
<feature type="compositionally biased region" description="Acidic residues" evidence="3">
    <location>
        <begin position="418"/>
        <end position="437"/>
    </location>
</feature>
<feature type="region of interest" description="Disordered" evidence="3">
    <location>
        <begin position="728"/>
        <end position="768"/>
    </location>
</feature>
<evidence type="ECO:0000259" key="4">
    <source>
        <dbReference type="PROSITE" id="PS51388"/>
    </source>
</evidence>
<keyword evidence="2" id="KW-0342">GTP-binding</keyword>
<evidence type="ECO:0000256" key="3">
    <source>
        <dbReference type="SAM" id="MobiDB-lite"/>
    </source>
</evidence>
<dbReference type="SUPFAM" id="SSF52540">
    <property type="entry name" value="P-loop containing nucleoside triphosphate hydrolases"/>
    <property type="match status" value="1"/>
</dbReference>
<dbReference type="InterPro" id="IPR000375">
    <property type="entry name" value="Dynamin_stalk"/>
</dbReference>
<dbReference type="PRINTS" id="PR00195">
    <property type="entry name" value="DYNAMIN"/>
</dbReference>
<reference evidence="7" key="1">
    <citation type="journal article" date="2023" name="Mol. Phylogenet. Evol.">
        <title>Genome-scale phylogeny and comparative genomics of the fungal order Sordariales.</title>
        <authorList>
            <person name="Hensen N."/>
            <person name="Bonometti L."/>
            <person name="Westerberg I."/>
            <person name="Brannstrom I.O."/>
            <person name="Guillou S."/>
            <person name="Cros-Aarteil S."/>
            <person name="Calhoun S."/>
            <person name="Haridas S."/>
            <person name="Kuo A."/>
            <person name="Mondo S."/>
            <person name="Pangilinan J."/>
            <person name="Riley R."/>
            <person name="LaButti K."/>
            <person name="Andreopoulos B."/>
            <person name="Lipzen A."/>
            <person name="Chen C."/>
            <person name="Yan M."/>
            <person name="Daum C."/>
            <person name="Ng V."/>
            <person name="Clum A."/>
            <person name="Steindorff A."/>
            <person name="Ohm R.A."/>
            <person name="Martin F."/>
            <person name="Silar P."/>
            <person name="Natvig D.O."/>
            <person name="Lalanne C."/>
            <person name="Gautier V."/>
            <person name="Ament-Velasquez S.L."/>
            <person name="Kruys A."/>
            <person name="Hutchinson M.I."/>
            <person name="Powell A.J."/>
            <person name="Barry K."/>
            <person name="Miller A.N."/>
            <person name="Grigoriev I.V."/>
            <person name="Debuchy R."/>
            <person name="Gladieux P."/>
            <person name="Hiltunen Thoren M."/>
            <person name="Johannesson H."/>
        </authorList>
    </citation>
    <scope>NUCLEOTIDE SEQUENCE [LARGE SCALE GENOMIC DNA]</scope>
    <source>
        <strain evidence="7">CBS 284.82</strain>
    </source>
</reference>
<dbReference type="AlphaFoldDB" id="A0AAN6SQP1"/>
<dbReference type="GO" id="GO:0005739">
    <property type="term" value="C:mitochondrion"/>
    <property type="evidence" value="ECO:0007669"/>
    <property type="project" value="TreeGrafter"/>
</dbReference>
<evidence type="ECO:0000256" key="2">
    <source>
        <dbReference type="ARBA" id="ARBA00023134"/>
    </source>
</evidence>
<accession>A0AAN6SQP1</accession>
<dbReference type="GO" id="GO:0048312">
    <property type="term" value="P:intracellular distribution of mitochondria"/>
    <property type="evidence" value="ECO:0007669"/>
    <property type="project" value="TreeGrafter"/>
</dbReference>
<dbReference type="Proteomes" id="UP001303115">
    <property type="component" value="Unassembled WGS sequence"/>
</dbReference>
<keyword evidence="7" id="KW-1185">Reference proteome</keyword>
<dbReference type="CDD" id="cd08771">
    <property type="entry name" value="DLP_1"/>
    <property type="match status" value="1"/>
</dbReference>
<dbReference type="PANTHER" id="PTHR11566:SF149">
    <property type="entry name" value="GTPASE, PUTATIVE (AFU_ORTHOLOGUE AFUA_6G11890)-RELATED"/>
    <property type="match status" value="1"/>
</dbReference>
<dbReference type="EMBL" id="MU854424">
    <property type="protein sequence ID" value="KAK4038601.1"/>
    <property type="molecule type" value="Genomic_DNA"/>
</dbReference>
<evidence type="ECO:0000313" key="7">
    <source>
        <dbReference type="Proteomes" id="UP001303115"/>
    </source>
</evidence>
<evidence type="ECO:0000256" key="1">
    <source>
        <dbReference type="ARBA" id="ARBA00022741"/>
    </source>
</evidence>
<dbReference type="GO" id="GO:0003924">
    <property type="term" value="F:GTPase activity"/>
    <property type="evidence" value="ECO:0007669"/>
    <property type="project" value="InterPro"/>
</dbReference>
<dbReference type="GO" id="GO:0005874">
    <property type="term" value="C:microtubule"/>
    <property type="evidence" value="ECO:0007669"/>
    <property type="project" value="TreeGrafter"/>
</dbReference>
<sequence length="789" mass="88565">MESPSTPQVALDADSLAQLNNTDARSLLDTVDSLRDLGVGDLVNLPQIIVVGDQSSGKSSVLEALSRVRFPIEDDLCTRFATELVLRQANDTTVNVSIQFADADPAADQRDAARHPFQRSSFDKDALPGIIAEAKELMGIRRGGAKRFSKDILRVEIAGPDIYPLTLVDLPGIFHSATDDQDLQDKETVSIILAVVAANNQLALQTVLQEAKKHDRKSERTIGIITKPDLAGRGSANEKKYLDLARGRESMHKLALGWYVLRNRSEEERSSEAEVRDTVEERFFRAGEWSAISPANRGVESLRKRLSKVLLNHIRKNLPGLISEIEHNLETRQKELARLGKSRSSPEELRSYLIDIIEKFQRLARDAIEGRYNDEFFGTLDQSEETAPRKLRAVLRSMNCAFGAVMETKGAAYKIERDEDEDDEDDDAEDDSDGDGQDEYVQQFIDQYDVFPYPESRTEYGLNGDLQSMASYNRGKELPGDTNPDLVFLLFKKQVAPWESIAQQHLDHVLGAAQAFVNSVFLNRDVVVDDATSAAILSECVDPFFAKKKQVLQEKLQELLLPYTSGYGPPLDGEFGTKMYQRTSQRVAARFATRLEEQYPEMFQPNRGGLTRRNIMNAISLRTFVNNVINLTVESCLVRHIPTILTSRDVLGMDTDKLEELASEPEDVQKQRMDLQHEIEVLRKGLRKFQKHKLRDVAGPFFMILWHMPLTNPESLARASFKSTVSLSDRSSSANDGQDNGDYNDPNDADDYNDASYHDSNDDDGNFGAQYPVPLGIARYGHDLLTTVR</sequence>
<dbReference type="GO" id="GO:0016559">
    <property type="term" value="P:peroxisome fission"/>
    <property type="evidence" value="ECO:0007669"/>
    <property type="project" value="TreeGrafter"/>
</dbReference>
<feature type="domain" description="Dynamin-type G" evidence="5">
    <location>
        <begin position="42"/>
        <end position="319"/>
    </location>
</feature>
<dbReference type="Pfam" id="PF00350">
    <property type="entry name" value="Dynamin_N"/>
    <property type="match status" value="1"/>
</dbReference>
<dbReference type="InterPro" id="IPR022812">
    <property type="entry name" value="Dynamin"/>
</dbReference>
<organism evidence="6 7">
    <name type="scientific">Parachaetomium inaequale</name>
    <dbReference type="NCBI Taxonomy" id="2588326"/>
    <lineage>
        <taxon>Eukaryota</taxon>
        <taxon>Fungi</taxon>
        <taxon>Dikarya</taxon>
        <taxon>Ascomycota</taxon>
        <taxon>Pezizomycotina</taxon>
        <taxon>Sordariomycetes</taxon>
        <taxon>Sordariomycetidae</taxon>
        <taxon>Sordariales</taxon>
        <taxon>Chaetomiaceae</taxon>
        <taxon>Parachaetomium</taxon>
    </lineage>
</organism>
<feature type="region of interest" description="Disordered" evidence="3">
    <location>
        <begin position="412"/>
        <end position="437"/>
    </location>
</feature>
<dbReference type="PANTHER" id="PTHR11566">
    <property type="entry name" value="DYNAMIN"/>
    <property type="match status" value="1"/>
</dbReference>
<gene>
    <name evidence="6" type="ORF">C8A01DRAFT_47801</name>
</gene>
<dbReference type="Gene3D" id="3.40.50.300">
    <property type="entry name" value="P-loop containing nucleotide triphosphate hydrolases"/>
    <property type="match status" value="1"/>
</dbReference>
<dbReference type="GO" id="GO:0006897">
    <property type="term" value="P:endocytosis"/>
    <property type="evidence" value="ECO:0007669"/>
    <property type="project" value="TreeGrafter"/>
</dbReference>
<dbReference type="GO" id="GO:0005525">
    <property type="term" value="F:GTP binding"/>
    <property type="evidence" value="ECO:0007669"/>
    <property type="project" value="InterPro"/>
</dbReference>
<proteinExistence type="predicted"/>
<dbReference type="InterPro" id="IPR045063">
    <property type="entry name" value="Dynamin_N"/>
</dbReference>
<feature type="domain" description="GED" evidence="4">
    <location>
        <begin position="606"/>
        <end position="697"/>
    </location>
</feature>
<name>A0AAN6SQP1_9PEZI</name>
<dbReference type="Pfam" id="PF01031">
    <property type="entry name" value="Dynamin_M"/>
    <property type="match status" value="1"/>
</dbReference>
<dbReference type="PROSITE" id="PS51388">
    <property type="entry name" value="GED"/>
    <property type="match status" value="1"/>
</dbReference>
<protein>
    <submittedName>
        <fullName evidence="6">Uncharacterized protein</fullName>
    </submittedName>
</protein>
<dbReference type="SMART" id="SM00053">
    <property type="entry name" value="DYNc"/>
    <property type="match status" value="1"/>
</dbReference>
<dbReference type="GO" id="GO:0008017">
    <property type="term" value="F:microtubule binding"/>
    <property type="evidence" value="ECO:0007669"/>
    <property type="project" value="TreeGrafter"/>
</dbReference>
<comment type="caution">
    <text evidence="6">The sequence shown here is derived from an EMBL/GenBank/DDBJ whole genome shotgun (WGS) entry which is preliminary data.</text>
</comment>
<feature type="compositionally biased region" description="Polar residues" evidence="3">
    <location>
        <begin position="728"/>
        <end position="738"/>
    </location>
</feature>
<dbReference type="GO" id="GO:0000266">
    <property type="term" value="P:mitochondrial fission"/>
    <property type="evidence" value="ECO:0007669"/>
    <property type="project" value="TreeGrafter"/>
</dbReference>
<dbReference type="InterPro" id="IPR020850">
    <property type="entry name" value="GED_dom"/>
</dbReference>
<keyword evidence="1" id="KW-0547">Nucleotide-binding</keyword>
<dbReference type="PROSITE" id="PS51718">
    <property type="entry name" value="G_DYNAMIN_2"/>
    <property type="match status" value="1"/>
</dbReference>
<evidence type="ECO:0000259" key="5">
    <source>
        <dbReference type="PROSITE" id="PS51718"/>
    </source>
</evidence>
<dbReference type="InterPro" id="IPR027417">
    <property type="entry name" value="P-loop_NTPase"/>
</dbReference>
<dbReference type="InterPro" id="IPR001401">
    <property type="entry name" value="Dynamin_GTPase"/>
</dbReference>
<dbReference type="InterPro" id="IPR030381">
    <property type="entry name" value="G_DYNAMIN_dom"/>
</dbReference>